<accession>A0A6A7AKK0</accession>
<evidence type="ECO:0000313" key="3">
    <source>
        <dbReference type="EMBL" id="KAF2833257.1"/>
    </source>
</evidence>
<proteinExistence type="predicted"/>
<organism evidence="3 4">
    <name type="scientific">Ophiobolus disseminans</name>
    <dbReference type="NCBI Taxonomy" id="1469910"/>
    <lineage>
        <taxon>Eukaryota</taxon>
        <taxon>Fungi</taxon>
        <taxon>Dikarya</taxon>
        <taxon>Ascomycota</taxon>
        <taxon>Pezizomycotina</taxon>
        <taxon>Dothideomycetes</taxon>
        <taxon>Pleosporomycetidae</taxon>
        <taxon>Pleosporales</taxon>
        <taxon>Pleosporineae</taxon>
        <taxon>Phaeosphaeriaceae</taxon>
        <taxon>Ophiobolus</taxon>
    </lineage>
</organism>
<dbReference type="Proteomes" id="UP000799424">
    <property type="component" value="Unassembled WGS sequence"/>
</dbReference>
<dbReference type="EMBL" id="MU006216">
    <property type="protein sequence ID" value="KAF2833257.1"/>
    <property type="molecule type" value="Genomic_DNA"/>
</dbReference>
<feature type="region of interest" description="Disordered" evidence="1">
    <location>
        <begin position="19"/>
        <end position="42"/>
    </location>
</feature>
<feature type="compositionally biased region" description="Low complexity" evidence="1">
    <location>
        <begin position="185"/>
        <end position="200"/>
    </location>
</feature>
<feature type="transmembrane region" description="Helical" evidence="2">
    <location>
        <begin position="51"/>
        <end position="72"/>
    </location>
</feature>
<feature type="region of interest" description="Disordered" evidence="1">
    <location>
        <begin position="182"/>
        <end position="205"/>
    </location>
</feature>
<gene>
    <name evidence="3" type="ORF">CC86DRAFT_399889</name>
</gene>
<keyword evidence="2" id="KW-0472">Membrane</keyword>
<keyword evidence="2" id="KW-0812">Transmembrane</keyword>
<dbReference type="AlphaFoldDB" id="A0A6A7AKK0"/>
<protein>
    <submittedName>
        <fullName evidence="3">Uncharacterized protein</fullName>
    </submittedName>
</protein>
<feature type="compositionally biased region" description="Low complexity" evidence="1">
    <location>
        <begin position="23"/>
        <end position="34"/>
    </location>
</feature>
<keyword evidence="2" id="KW-1133">Transmembrane helix</keyword>
<evidence type="ECO:0000313" key="4">
    <source>
        <dbReference type="Proteomes" id="UP000799424"/>
    </source>
</evidence>
<sequence>MSAAAIQLRYAIASTSTQFPDGASPSAPASEPPALEGTANGGRWSSGAGTAVAVIMSLTLFMSAFLAFLLCLRNRKATAARGKDDSALVPQDLRDRERNEETVFPKPQLKLPVAIMSTPGSLQLSELAVTSPRVIELNSDDNLAYLPKSSDNGSWPHPARSIRNNHWGHPYELAATNLSRTSLVSSGRSRPSSARNGNNPAGTLENLQAKRATITAERERLHRVEIFRDEEQWLSTVIAEMEGLSAS</sequence>
<evidence type="ECO:0000256" key="1">
    <source>
        <dbReference type="SAM" id="MobiDB-lite"/>
    </source>
</evidence>
<name>A0A6A7AKK0_9PLEO</name>
<evidence type="ECO:0000256" key="2">
    <source>
        <dbReference type="SAM" id="Phobius"/>
    </source>
</evidence>
<keyword evidence="4" id="KW-1185">Reference proteome</keyword>
<reference evidence="3" key="1">
    <citation type="journal article" date="2020" name="Stud. Mycol.">
        <title>101 Dothideomycetes genomes: a test case for predicting lifestyles and emergence of pathogens.</title>
        <authorList>
            <person name="Haridas S."/>
            <person name="Albert R."/>
            <person name="Binder M."/>
            <person name="Bloem J."/>
            <person name="Labutti K."/>
            <person name="Salamov A."/>
            <person name="Andreopoulos B."/>
            <person name="Baker S."/>
            <person name="Barry K."/>
            <person name="Bills G."/>
            <person name="Bluhm B."/>
            <person name="Cannon C."/>
            <person name="Castanera R."/>
            <person name="Culley D."/>
            <person name="Daum C."/>
            <person name="Ezra D."/>
            <person name="Gonzalez J."/>
            <person name="Henrissat B."/>
            <person name="Kuo A."/>
            <person name="Liang C."/>
            <person name="Lipzen A."/>
            <person name="Lutzoni F."/>
            <person name="Magnuson J."/>
            <person name="Mondo S."/>
            <person name="Nolan M."/>
            <person name="Ohm R."/>
            <person name="Pangilinan J."/>
            <person name="Park H.-J."/>
            <person name="Ramirez L."/>
            <person name="Alfaro M."/>
            <person name="Sun H."/>
            <person name="Tritt A."/>
            <person name="Yoshinaga Y."/>
            <person name="Zwiers L.-H."/>
            <person name="Turgeon B."/>
            <person name="Goodwin S."/>
            <person name="Spatafora J."/>
            <person name="Crous P."/>
            <person name="Grigoriev I."/>
        </authorList>
    </citation>
    <scope>NUCLEOTIDE SEQUENCE</scope>
    <source>
        <strain evidence="3">CBS 113818</strain>
    </source>
</reference>